<dbReference type="InterPro" id="IPR037176">
    <property type="entry name" value="Osmotin/thaumatin-like_sf"/>
</dbReference>
<dbReference type="PANTHER" id="PTHR31048">
    <property type="entry name" value="OS03G0233200 PROTEIN"/>
    <property type="match status" value="1"/>
</dbReference>
<dbReference type="SMART" id="SM00205">
    <property type="entry name" value="THN"/>
    <property type="match status" value="2"/>
</dbReference>
<evidence type="ECO:0000313" key="2">
    <source>
        <dbReference type="EMBL" id="ELU36916.1"/>
    </source>
</evidence>
<organism evidence="2 3">
    <name type="scientific">Thanatephorus cucumeris (strain AG1-IA)</name>
    <name type="common">Rice sheath blight fungus</name>
    <name type="synonym">Rhizoctonia solani</name>
    <dbReference type="NCBI Taxonomy" id="983506"/>
    <lineage>
        <taxon>Eukaryota</taxon>
        <taxon>Fungi</taxon>
        <taxon>Dikarya</taxon>
        <taxon>Basidiomycota</taxon>
        <taxon>Agaricomycotina</taxon>
        <taxon>Agaricomycetes</taxon>
        <taxon>Cantharellales</taxon>
        <taxon>Ceratobasidiaceae</taxon>
        <taxon>Rhizoctonia</taxon>
        <taxon>Rhizoctonia solani AG-1</taxon>
    </lineage>
</organism>
<dbReference type="Proteomes" id="UP000011668">
    <property type="component" value="Unassembled WGS sequence"/>
</dbReference>
<reference evidence="2 3" key="1">
    <citation type="journal article" date="2013" name="Nat. Commun.">
        <title>The evolution and pathogenic mechanisms of the rice sheath blight pathogen.</title>
        <authorList>
            <person name="Zheng A."/>
            <person name="Lin R."/>
            <person name="Xu L."/>
            <person name="Qin P."/>
            <person name="Tang C."/>
            <person name="Ai P."/>
            <person name="Zhang D."/>
            <person name="Liu Y."/>
            <person name="Sun Z."/>
            <person name="Feng H."/>
            <person name="Wang Y."/>
            <person name="Chen Y."/>
            <person name="Liang X."/>
            <person name="Fu R."/>
            <person name="Li Q."/>
            <person name="Zhang J."/>
            <person name="Yu X."/>
            <person name="Xie Z."/>
            <person name="Ding L."/>
            <person name="Guan P."/>
            <person name="Tang J."/>
            <person name="Liang Y."/>
            <person name="Wang S."/>
            <person name="Deng Q."/>
            <person name="Li S."/>
            <person name="Zhu J."/>
            <person name="Wang L."/>
            <person name="Liu H."/>
            <person name="Li P."/>
        </authorList>
    </citation>
    <scope>NUCLEOTIDE SEQUENCE [LARGE SCALE GENOMIC DNA]</scope>
    <source>
        <strain evidence="3">AG-1 IA</strain>
    </source>
</reference>
<feature type="signal peptide" evidence="1">
    <location>
        <begin position="1"/>
        <end position="18"/>
    </location>
</feature>
<dbReference type="InterPro" id="IPR001938">
    <property type="entry name" value="Thaumatin"/>
</dbReference>
<dbReference type="Pfam" id="PF00314">
    <property type="entry name" value="Thaumatin"/>
    <property type="match status" value="2"/>
</dbReference>
<feature type="chain" id="PRO_5003996856" evidence="1">
    <location>
        <begin position="19"/>
        <end position="600"/>
    </location>
</feature>
<protein>
    <submittedName>
        <fullName evidence="2">Thaumatin-like protein</fullName>
    </submittedName>
</protein>
<dbReference type="SMR" id="L8WFG8"/>
<dbReference type="OrthoDB" id="430315at2759"/>
<keyword evidence="1" id="KW-0732">Signal</keyword>
<sequence length="600" mass="64114">MKSCAALAFLSILPLAEARNFTVRNACSFTIWPAIFVSDGSERWHSSSLHRDGLGGASKYFSLIRGASNAANHERKQGRSDCNFSVNPGPNSCLTGGCNGGLLCDNTTGTGVPPATLAEWTLSGDGNRDFYDVSLVDGYNLPMAITTNSDCPIADCPADLASNCPAALTAKNSAGASVGCKTACFANLDGNQANSPNCCSGQFSTPETCPPSGIQFYDHFKQGCPNSYAYAYDESSNTALWTCDSTRKVDCKSAFLISVAGSLIPYQRYPHVLSIIKWITEDSFSSLNIDKACPIDISENHDVIQKDSGLFEVEHPRGRGTSIKRRAIEPVHYTLPLQIPHYIIMKSTALAFWLASSLPVAMSRTFTVYNACPFTIWPAVFTDLNVGSATPSVETGWEAAAYTSRTFSVPNDWKAGRIWGRRNCDFSVNPGPNSCLSGGCNGGLLCDSRTGTGVPPVSLAEWTLSGDGNRDFYDVSLVDGYNLPMRITNNVGCPVADCPVDLGPNCPEPIKGPFDSSGFPVGCKSACFANLDGNPGDSANCCSGSHNTPETCPASGVQYYDYFKSNCPNSYAYAYDESSGTALWTCDSGINADYTLTFCP</sequence>
<keyword evidence="3" id="KW-1185">Reference proteome</keyword>
<comment type="caution">
    <text evidence="2">The sequence shown here is derived from an EMBL/GenBank/DDBJ whole genome shotgun (WGS) entry which is preliminary data.</text>
</comment>
<dbReference type="STRING" id="983506.L8WFG8"/>
<dbReference type="EMBL" id="AFRT01002955">
    <property type="protein sequence ID" value="ELU36916.1"/>
    <property type="molecule type" value="Genomic_DNA"/>
</dbReference>
<accession>L8WFG8</accession>
<dbReference type="PROSITE" id="PS51367">
    <property type="entry name" value="THAUMATIN_2"/>
    <property type="match status" value="2"/>
</dbReference>
<dbReference type="AlphaFoldDB" id="L8WFG8"/>
<name>L8WFG8_THACA</name>
<evidence type="ECO:0000313" key="3">
    <source>
        <dbReference type="Proteomes" id="UP000011668"/>
    </source>
</evidence>
<dbReference type="SUPFAM" id="SSF49870">
    <property type="entry name" value="Osmotin, thaumatin-like protein"/>
    <property type="match status" value="2"/>
</dbReference>
<proteinExistence type="predicted"/>
<dbReference type="PRINTS" id="PR00347">
    <property type="entry name" value="THAUMATIN"/>
</dbReference>
<evidence type="ECO:0000256" key="1">
    <source>
        <dbReference type="SAM" id="SignalP"/>
    </source>
</evidence>
<dbReference type="Gene3D" id="2.60.110.10">
    <property type="entry name" value="Thaumatin"/>
    <property type="match status" value="2"/>
</dbReference>
<gene>
    <name evidence="2" type="ORF">AG1IA_09058</name>
</gene>
<dbReference type="HOGENOM" id="CLU_496439_0_0_1"/>